<accession>A0ABV7WZL5</accession>
<dbReference type="Proteomes" id="UP001595613">
    <property type="component" value="Unassembled WGS sequence"/>
</dbReference>
<proteinExistence type="predicted"/>
<name>A0ABV7WZL5_9HYPH</name>
<comment type="caution">
    <text evidence="2">The sequence shown here is derived from an EMBL/GenBank/DDBJ whole genome shotgun (WGS) entry which is preliminary data.</text>
</comment>
<dbReference type="EMBL" id="JBHRYD010000001">
    <property type="protein sequence ID" value="MFC3704324.1"/>
    <property type="molecule type" value="Genomic_DNA"/>
</dbReference>
<sequence length="71" mass="8208">MLSIDWRSPAAYGHTKHIPAAGFAWEYLRRNDEYRRDYQTIALAGAAAARDLEEFAHCWGLRFPVRSRRAA</sequence>
<dbReference type="Pfam" id="PF20109">
    <property type="entry name" value="Trans_reg_dom"/>
    <property type="match status" value="1"/>
</dbReference>
<dbReference type="InterPro" id="IPR045465">
    <property type="entry name" value="Trans_reg_dom"/>
</dbReference>
<evidence type="ECO:0000259" key="1">
    <source>
        <dbReference type="Pfam" id="PF20109"/>
    </source>
</evidence>
<reference evidence="3" key="1">
    <citation type="journal article" date="2019" name="Int. J. Syst. Evol. Microbiol.">
        <title>The Global Catalogue of Microorganisms (GCM) 10K type strain sequencing project: providing services to taxonomists for standard genome sequencing and annotation.</title>
        <authorList>
            <consortium name="The Broad Institute Genomics Platform"/>
            <consortium name="The Broad Institute Genome Sequencing Center for Infectious Disease"/>
            <person name="Wu L."/>
            <person name="Ma J."/>
        </authorList>
    </citation>
    <scope>NUCLEOTIDE SEQUENCE [LARGE SCALE GENOMIC DNA]</scope>
    <source>
        <strain evidence="3">KCTC 42281</strain>
    </source>
</reference>
<protein>
    <submittedName>
        <fullName evidence="2">Transcriptional regulator domain-containing protein</fullName>
    </submittedName>
</protein>
<organism evidence="2 3">
    <name type="scientific">Devosia honganensis</name>
    <dbReference type="NCBI Taxonomy" id="1610527"/>
    <lineage>
        <taxon>Bacteria</taxon>
        <taxon>Pseudomonadati</taxon>
        <taxon>Pseudomonadota</taxon>
        <taxon>Alphaproteobacteria</taxon>
        <taxon>Hyphomicrobiales</taxon>
        <taxon>Devosiaceae</taxon>
        <taxon>Devosia</taxon>
    </lineage>
</organism>
<dbReference type="RefSeq" id="WP_380095798.1">
    <property type="nucleotide sequence ID" value="NZ_JBHRYD010000001.1"/>
</dbReference>
<keyword evidence="3" id="KW-1185">Reference proteome</keyword>
<feature type="domain" description="Transcriptional regulator-like" evidence="1">
    <location>
        <begin position="5"/>
        <end position="64"/>
    </location>
</feature>
<evidence type="ECO:0000313" key="2">
    <source>
        <dbReference type="EMBL" id="MFC3704324.1"/>
    </source>
</evidence>
<gene>
    <name evidence="2" type="ORF">ACFOOL_06095</name>
</gene>
<evidence type="ECO:0000313" key="3">
    <source>
        <dbReference type="Proteomes" id="UP001595613"/>
    </source>
</evidence>